<dbReference type="InterPro" id="IPR026028">
    <property type="entry name" value="V-type_ATPase_116kDa_su_euka"/>
</dbReference>
<dbReference type="GO" id="GO:0046961">
    <property type="term" value="F:proton-transporting ATPase activity, rotational mechanism"/>
    <property type="evidence" value="ECO:0007669"/>
    <property type="project" value="InterPro"/>
</dbReference>
<evidence type="ECO:0000313" key="12">
    <source>
        <dbReference type="Proteomes" id="UP000323011"/>
    </source>
</evidence>
<feature type="transmembrane region" description="Helical" evidence="9">
    <location>
        <begin position="614"/>
        <end position="633"/>
    </location>
</feature>
<organism evidence="11 12">
    <name type="scientific">Cafeteria roenbergensis</name>
    <name type="common">Marine flagellate</name>
    <dbReference type="NCBI Taxonomy" id="33653"/>
    <lineage>
        <taxon>Eukaryota</taxon>
        <taxon>Sar</taxon>
        <taxon>Stramenopiles</taxon>
        <taxon>Bigyra</taxon>
        <taxon>Opalozoa</taxon>
        <taxon>Bicosoecida</taxon>
        <taxon>Cafeteriaceae</taxon>
        <taxon>Cafeteria</taxon>
    </lineage>
</organism>
<comment type="similarity">
    <text evidence="2 9">Belongs to the V-ATPase 116 kDa subunit family.</text>
</comment>
<dbReference type="Pfam" id="PF01496">
    <property type="entry name" value="V_ATPase_I"/>
    <property type="match status" value="1"/>
</dbReference>
<keyword evidence="10" id="KW-0175">Coiled coil</keyword>
<dbReference type="AlphaFoldDB" id="A0A5A8CAT7"/>
<comment type="subcellular location">
    <subcellularLocation>
        <location evidence="1">Membrane</location>
        <topology evidence="1">Multi-pass membrane protein</topology>
    </subcellularLocation>
</comment>
<feature type="transmembrane region" description="Helical" evidence="9">
    <location>
        <begin position="527"/>
        <end position="549"/>
    </location>
</feature>
<dbReference type="Proteomes" id="UP000323011">
    <property type="component" value="Unassembled WGS sequence"/>
</dbReference>
<evidence type="ECO:0000256" key="1">
    <source>
        <dbReference type="ARBA" id="ARBA00004141"/>
    </source>
</evidence>
<evidence type="ECO:0000256" key="6">
    <source>
        <dbReference type="ARBA" id="ARBA00022989"/>
    </source>
</evidence>
<keyword evidence="3 9" id="KW-0813">Transport</keyword>
<evidence type="ECO:0000256" key="5">
    <source>
        <dbReference type="ARBA" id="ARBA00022781"/>
    </source>
</evidence>
<dbReference type="PANTHER" id="PTHR11629">
    <property type="entry name" value="VACUOLAR PROTON ATPASES"/>
    <property type="match status" value="1"/>
</dbReference>
<keyword evidence="12" id="KW-1185">Reference proteome</keyword>
<feature type="transmembrane region" description="Helical" evidence="9">
    <location>
        <begin position="718"/>
        <end position="738"/>
    </location>
</feature>
<evidence type="ECO:0000256" key="9">
    <source>
        <dbReference type="RuleBase" id="RU361189"/>
    </source>
</evidence>
<keyword evidence="5 9" id="KW-0375">Hydrogen ion transport</keyword>
<accession>A0A5A8CAT7</accession>
<dbReference type="EMBL" id="VLTN01000046">
    <property type="protein sequence ID" value="KAA0149140.1"/>
    <property type="molecule type" value="Genomic_DNA"/>
</dbReference>
<comment type="caution">
    <text evidence="11">The sequence shown here is derived from an EMBL/GenBank/DDBJ whole genome shotgun (WGS) entry which is preliminary data.</text>
</comment>
<evidence type="ECO:0000256" key="3">
    <source>
        <dbReference type="ARBA" id="ARBA00022448"/>
    </source>
</evidence>
<feature type="transmembrane region" description="Helical" evidence="9">
    <location>
        <begin position="891"/>
        <end position="916"/>
    </location>
</feature>
<dbReference type="GO" id="GO:0000220">
    <property type="term" value="C:vacuolar proton-transporting V-type ATPase, V0 domain"/>
    <property type="evidence" value="ECO:0007669"/>
    <property type="project" value="InterPro"/>
</dbReference>
<dbReference type="PANTHER" id="PTHR11629:SF63">
    <property type="entry name" value="V-TYPE PROTON ATPASE SUBUNIT A"/>
    <property type="match status" value="1"/>
</dbReference>
<dbReference type="GO" id="GO:0007035">
    <property type="term" value="P:vacuolar acidification"/>
    <property type="evidence" value="ECO:0007669"/>
    <property type="project" value="TreeGrafter"/>
</dbReference>
<reference evidence="11 12" key="1">
    <citation type="submission" date="2019-07" db="EMBL/GenBank/DDBJ databases">
        <title>Genomes of Cafeteria roenbergensis.</title>
        <authorList>
            <person name="Fischer M.G."/>
            <person name="Hackl T."/>
            <person name="Roman M."/>
        </authorList>
    </citation>
    <scope>NUCLEOTIDE SEQUENCE [LARGE SCALE GENOMIC DNA]</scope>
    <source>
        <strain evidence="11 12">BVI</strain>
    </source>
</reference>
<sequence>MASNGDSWFRSSPMDYVQMYIPADAAEDIVRKLGDDREGVIQFVDLNHGASVASRDPLLTTAIQKCDEGLALVNFLGRQLREHLVTPVVPTDAEYAAWERRQLEDRMRESERYSDVLDLWSATLKRLASEHRKLEAAVEQQLVQISQTQSTIELWEVVARYHGLDATRLSAEALSEVRTLVVEGPRAVAGPDEVDLSMRGGAGAAAGAMASGTGGSARMFVGLIDPVHAGPFERMLRKVSRRTVEPKFLPVSRPLVGRQGEEVQRTAFVVPLLGEELPRRILAVMESYDTYRLDDNDEVVRSAVLHGDRAAIKAHLKDALAARTSQLQHLLRCRRGLNLEEQDRCADVEFYRRGLLRKRATAFTITKFRDSAAGAAGAGGAHEGAGSFLRAEGWVLRSKSAELRADLASKSGFLEVVDPEVVDRRGRTPPTHFPLNEFMAPFQSIVDTYSTPRYQEVNPAIFTSATFPFLFGVMYGDVGHASVLTIASIAIVFSRGIPSWLAPCCCCCRGRGGPPAKREKGGEFAETLWFARYVLVLMGLFGVYMGFLYNDLFSIGLSIFGETEYVIPAASNTTRVRNAFRPGSVDSVYPFGFDPVWHESSNQLMYFNSLKMKMAIIIAVVHMTLGLVIRIINDWFSAQNAPSPMARTVAFWKIWLEDVPMIIVLHGLFGYMSFLIFLKWCTDWSAPGAGQPASLVDTMIGMVLSPGTIKDPLYENQALVQIVLLLLVVAFVPVILFGKPCVERCLHRAAASRAGRDIHRPSRGAKTSAASRAAASAHGEAGLALTDHADYHSDAESGSHAPLHAYGAAAEPALPVAVNGDEHAPAGGHGGHEFRFGDAMVHQGIETIEFVLSTISHTASYLRLWALSLAHSQLSEVFWDRALRATIEMELSPAIVVGFAIWAGATIGILCMMDVLECYLHALRLHWVEFNTKFFRGEGEKFLPLSFATIIEEETASD</sequence>
<evidence type="ECO:0000256" key="4">
    <source>
        <dbReference type="ARBA" id="ARBA00022692"/>
    </source>
</evidence>
<feature type="transmembrane region" description="Helical" evidence="9">
    <location>
        <begin position="469"/>
        <end position="493"/>
    </location>
</feature>
<evidence type="ECO:0000313" key="11">
    <source>
        <dbReference type="EMBL" id="KAA0149140.1"/>
    </source>
</evidence>
<evidence type="ECO:0000256" key="10">
    <source>
        <dbReference type="SAM" id="Coils"/>
    </source>
</evidence>
<gene>
    <name evidence="11" type="ORF">FNF29_06228</name>
</gene>
<protein>
    <recommendedName>
        <fullName evidence="9">V-type proton ATPase subunit a</fullName>
    </recommendedName>
</protein>
<keyword evidence="4 9" id="KW-0812">Transmembrane</keyword>
<name>A0A5A8CAT7_CAFRO</name>
<evidence type="ECO:0000256" key="2">
    <source>
        <dbReference type="ARBA" id="ARBA00009904"/>
    </source>
</evidence>
<feature type="transmembrane region" description="Helical" evidence="9">
    <location>
        <begin position="654"/>
        <end position="678"/>
    </location>
</feature>
<evidence type="ECO:0000256" key="7">
    <source>
        <dbReference type="ARBA" id="ARBA00023065"/>
    </source>
</evidence>
<evidence type="ECO:0000256" key="8">
    <source>
        <dbReference type="ARBA" id="ARBA00023136"/>
    </source>
</evidence>
<dbReference type="PIRSF" id="PIRSF001293">
    <property type="entry name" value="ATP6V0A1"/>
    <property type="match status" value="1"/>
</dbReference>
<proteinExistence type="inferred from homology"/>
<keyword evidence="8 9" id="KW-0472">Membrane</keyword>
<keyword evidence="6 9" id="KW-1133">Transmembrane helix</keyword>
<dbReference type="GO" id="GO:0051117">
    <property type="term" value="F:ATPase binding"/>
    <property type="evidence" value="ECO:0007669"/>
    <property type="project" value="TreeGrafter"/>
</dbReference>
<feature type="coiled-coil region" evidence="10">
    <location>
        <begin position="117"/>
        <end position="144"/>
    </location>
</feature>
<comment type="function">
    <text evidence="9">Essential component of the vacuolar proton pump (V-ATPase), a multimeric enzyme that catalyzes the translocation of protons across the membranes. Required for assembly and activity of the V-ATPase.</text>
</comment>
<dbReference type="InterPro" id="IPR002490">
    <property type="entry name" value="V-ATPase_116kDa_su"/>
</dbReference>
<keyword evidence="7 9" id="KW-0406">Ion transport</keyword>